<dbReference type="EMBL" id="JACSOD020000473">
    <property type="protein sequence ID" value="MBM6499263.1"/>
    <property type="molecule type" value="Genomic_DNA"/>
</dbReference>
<protein>
    <recommendedName>
        <fullName evidence="3">DUF262 domain-containing protein</fullName>
    </recommendedName>
</protein>
<accession>A0ABS2CWC5</accession>
<name>A0ABS2CWC5_9FLAO</name>
<keyword evidence="2" id="KW-1185">Reference proteome</keyword>
<proteinExistence type="predicted"/>
<reference evidence="1 2" key="1">
    <citation type="submission" date="2021-02" db="EMBL/GenBank/DDBJ databases">
        <authorList>
            <person name="Jung H.S."/>
            <person name="Chun B.H."/>
            <person name="Jeon C.O."/>
        </authorList>
    </citation>
    <scope>NUCLEOTIDE SEQUENCE [LARGE SCALE GENOMIC DNA]</scope>
    <source>
        <strain evidence="1 2">LMG 25203</strain>
    </source>
</reference>
<dbReference type="Proteomes" id="UP000759529">
    <property type="component" value="Unassembled WGS sequence"/>
</dbReference>
<evidence type="ECO:0000313" key="2">
    <source>
        <dbReference type="Proteomes" id="UP000759529"/>
    </source>
</evidence>
<organism evidence="1 2">
    <name type="scientific">Flavobacterium macrobrachii</name>
    <dbReference type="NCBI Taxonomy" id="591204"/>
    <lineage>
        <taxon>Bacteria</taxon>
        <taxon>Pseudomonadati</taxon>
        <taxon>Bacteroidota</taxon>
        <taxon>Flavobacteriia</taxon>
        <taxon>Flavobacteriales</taxon>
        <taxon>Flavobacteriaceae</taxon>
        <taxon>Flavobacterium</taxon>
    </lineage>
</organism>
<dbReference type="RefSeq" id="WP_187657741.1">
    <property type="nucleotide sequence ID" value="NZ_JACSOD020000473.1"/>
</dbReference>
<evidence type="ECO:0000313" key="1">
    <source>
        <dbReference type="EMBL" id="MBM6499263.1"/>
    </source>
</evidence>
<gene>
    <name evidence="1" type="ORF">H9X54_008100</name>
</gene>
<sequence>MSSLKIIAKTKDLRTNTNVLYAEILAKDYIDLVGKDFDKFEIQRKRVEPKKYSRLKSDFKNGALLPGITLAVEFTQVDKYLELIEKDEFDEITSMLNNKEEIYILDGLQRTYIINDINEEKEPINENQKLLLELWFEKEINHLIYRLIVLNSGQKPMSMRHQVELLFMTLKNSLTKDIDGLELYLEKDGQIRSKARKFAFDRIVNAYYSFLTKSPETDRDNLVVKKLNEDDILSSTETELNENYVSFKKYLIKYCELDTELFRVYGGINELSSYKNWLSEENTMKAFFAAVSKFKIDDKRESRMDNALDKLIKTFKDENTSRDIINFEQFNSIKSGIDSKKSNVGVALRKTIMDGFREFFMNEGDESFIECLKIAAQ</sequence>
<evidence type="ECO:0008006" key="3">
    <source>
        <dbReference type="Google" id="ProtNLM"/>
    </source>
</evidence>
<comment type="caution">
    <text evidence="1">The sequence shown here is derived from an EMBL/GenBank/DDBJ whole genome shotgun (WGS) entry which is preliminary data.</text>
</comment>